<evidence type="ECO:0000256" key="1">
    <source>
        <dbReference type="SAM" id="MobiDB-lite"/>
    </source>
</evidence>
<accession>A0ABX1J122</accession>
<organism evidence="2 3">
    <name type="scientific">Amycolatopsis acididurans</name>
    <dbReference type="NCBI Taxonomy" id="2724524"/>
    <lineage>
        <taxon>Bacteria</taxon>
        <taxon>Bacillati</taxon>
        <taxon>Actinomycetota</taxon>
        <taxon>Actinomycetes</taxon>
        <taxon>Pseudonocardiales</taxon>
        <taxon>Pseudonocardiaceae</taxon>
        <taxon>Amycolatopsis</taxon>
    </lineage>
</organism>
<dbReference type="EMBL" id="JAAXLS010000002">
    <property type="protein sequence ID" value="NKQ51967.1"/>
    <property type="molecule type" value="Genomic_DNA"/>
</dbReference>
<protein>
    <submittedName>
        <fullName evidence="2">SIR2 family protein</fullName>
    </submittedName>
</protein>
<dbReference type="Pfam" id="PF13289">
    <property type="entry name" value="SIR2_2"/>
    <property type="match status" value="1"/>
</dbReference>
<reference evidence="2 3" key="1">
    <citation type="submission" date="2020-04" db="EMBL/GenBank/DDBJ databases">
        <title>Novel species.</title>
        <authorList>
            <person name="Teo W.F.A."/>
            <person name="Lipun K."/>
            <person name="Srisuk N."/>
            <person name="Duangmal K."/>
        </authorList>
    </citation>
    <scope>NUCLEOTIDE SEQUENCE [LARGE SCALE GENOMIC DNA]</scope>
    <source>
        <strain evidence="2 3">K13G38</strain>
    </source>
</reference>
<name>A0ABX1J122_9PSEU</name>
<sequence>MYDGQGGLPALADDAFYSAIFERTYPDRDSRALFVMDELNKSTPHHGQHVLAGLAASGLAPLIVTTNFDQLLEDALNGMLLEVDNTKRLVVFHPQSSDGTRFALATDRQLVLVKVHGDLGTVTLSNTEAELALHDPALRSMLQTQLCRYGLVVAGYSGRDAAVMQMLSEVLEKPHPFPSGLTWVRRPEDPLPATVADLLRRARAAGVEPVHEVVVGGFGELMSVLEPACGLTTPVRNRLKALRPRPVRTPAARVDGKVQKYPQVRFGAVEITSLPPAARRLKGATSSDLAAIRRALRADRVRATVGWAAGELAAFGSDEELQSTLRPLNVNVTDEIVPLRPGHDGTVDNGTVGLLAEALTQALARGTGLTTVLRGGHRPMVRVRTPRPGATKPPSSSSPTLKALQTAVGGPVTGALPGPDGATLPWAESVTIGLECVDGHWLMVFAPDIWVRPTFVSAQNPAPSRDAAAKLAAEFVRERTANRYNRQAGAILGAWLKLLVAGGGTARAFGTEPSAGVDAVFCLTNRPVISQQLAGSPIQITPGQVP</sequence>
<feature type="region of interest" description="Disordered" evidence="1">
    <location>
        <begin position="380"/>
        <end position="402"/>
    </location>
</feature>
<comment type="caution">
    <text evidence="2">The sequence shown here is derived from an EMBL/GenBank/DDBJ whole genome shotgun (WGS) entry which is preliminary data.</text>
</comment>
<keyword evidence="3" id="KW-1185">Reference proteome</keyword>
<evidence type="ECO:0000313" key="2">
    <source>
        <dbReference type="EMBL" id="NKQ51967.1"/>
    </source>
</evidence>
<evidence type="ECO:0000313" key="3">
    <source>
        <dbReference type="Proteomes" id="UP000715441"/>
    </source>
</evidence>
<dbReference type="Proteomes" id="UP000715441">
    <property type="component" value="Unassembled WGS sequence"/>
</dbReference>
<proteinExistence type="predicted"/>
<gene>
    <name evidence="2" type="ORF">HFP15_03620</name>
</gene>
<dbReference type="RefSeq" id="WP_168511425.1">
    <property type="nucleotide sequence ID" value="NZ_JAAXLS010000002.1"/>
</dbReference>